<dbReference type="Proteomes" id="UP000694382">
    <property type="component" value="Chromosome 6"/>
</dbReference>
<dbReference type="GO" id="GO:0005783">
    <property type="term" value="C:endoplasmic reticulum"/>
    <property type="evidence" value="ECO:0007669"/>
    <property type="project" value="UniProtKB-SubCell"/>
</dbReference>
<dbReference type="GO" id="GO:0005085">
    <property type="term" value="F:guanyl-nucleotide exchange factor activity"/>
    <property type="evidence" value="ECO:0007669"/>
    <property type="project" value="InterPro"/>
</dbReference>
<evidence type="ECO:0000256" key="4">
    <source>
        <dbReference type="ARBA" id="ARBA00022490"/>
    </source>
</evidence>
<dbReference type="GO" id="GO:0005829">
    <property type="term" value="C:cytosol"/>
    <property type="evidence" value="ECO:0007669"/>
    <property type="project" value="UniProtKB-SubCell"/>
</dbReference>
<dbReference type="PANTHER" id="PTHR10957">
    <property type="entry name" value="RAP1 GTPASE-GDP DISSOCIATION STIMULATOR 1"/>
    <property type="match status" value="1"/>
</dbReference>
<dbReference type="Gene3D" id="1.25.10.10">
    <property type="entry name" value="Leucine-rich Repeat Variant"/>
    <property type="match status" value="3"/>
</dbReference>
<dbReference type="InterPro" id="IPR016024">
    <property type="entry name" value="ARM-type_fold"/>
</dbReference>
<dbReference type="GO" id="GO:0005739">
    <property type="term" value="C:mitochondrion"/>
    <property type="evidence" value="ECO:0007669"/>
    <property type="project" value="UniProtKB-SubCell"/>
</dbReference>
<dbReference type="InterPro" id="IPR040144">
    <property type="entry name" value="RAP1GDS1"/>
</dbReference>
<reference evidence="7" key="3">
    <citation type="submission" date="2025-09" db="UniProtKB">
        <authorList>
            <consortium name="Ensembl"/>
        </authorList>
    </citation>
    <scope>IDENTIFICATION</scope>
</reference>
<reference evidence="7" key="1">
    <citation type="submission" date="2020-02" db="EMBL/GenBank/DDBJ databases">
        <authorList>
            <person name="Enbody D E."/>
            <person name="Pettersson E M."/>
        </authorList>
    </citation>
    <scope>NUCLEOTIDE SEQUENCE [LARGE SCALE GENOMIC DNA]</scope>
</reference>
<accession>A0A8C3M715</accession>
<evidence type="ECO:0000256" key="6">
    <source>
        <dbReference type="ARBA" id="ARBA00023128"/>
    </source>
</evidence>
<protein>
    <submittedName>
        <fullName evidence="7">Uncharacterized protein</fullName>
    </submittedName>
</protein>
<dbReference type="SUPFAM" id="SSF48371">
    <property type="entry name" value="ARM repeat"/>
    <property type="match status" value="1"/>
</dbReference>
<proteinExistence type="predicted"/>
<evidence type="ECO:0000256" key="2">
    <source>
        <dbReference type="ARBA" id="ARBA00004240"/>
    </source>
</evidence>
<dbReference type="SMART" id="SM00185">
    <property type="entry name" value="ARM"/>
    <property type="match status" value="5"/>
</dbReference>
<comment type="subcellular location">
    <subcellularLocation>
        <location evidence="3">Cytoplasm</location>
        <location evidence="3">Cytosol</location>
    </subcellularLocation>
    <subcellularLocation>
        <location evidence="2">Endoplasmic reticulum</location>
    </subcellularLocation>
    <subcellularLocation>
        <location evidence="1">Mitochondrion</location>
    </subcellularLocation>
</comment>
<dbReference type="InterPro" id="IPR011989">
    <property type="entry name" value="ARM-like"/>
</dbReference>
<keyword evidence="8" id="KW-1185">Reference proteome</keyword>
<dbReference type="InterPro" id="IPR000225">
    <property type="entry name" value="Armadillo"/>
</dbReference>
<evidence type="ECO:0000313" key="7">
    <source>
        <dbReference type="Ensembl" id="ENSCPVP00000001933.2"/>
    </source>
</evidence>
<sequence>FHLLRGSGIFPTLAKILKGNPRCAVKAAHVLSEIAKNEEMKIPCIEADLVLTLIPLLESTDQEMLLHAGRAIGRICYDNRRYPLKGTCSSLALRHYFTSLQEELVKVGVIPSLVRILTDYAESEPLVHVALLALYNLADLDSAKEALSMTKVAEQLVKQLRRAESHERLEIVFEVLQALAENDALKVQLVDAGVPEVLSEILLRLQGSSQAEDTCIVKAASDLIVSLLLGGKKGDITGQVHKESTSKSLFSRRVSISSLNSEFAPLCFLPLSPAWFCLSPDGNCLRLFQLGVIHQLLDLLEKHVRSGDISVQQAALSALQSLAVPVVSKVQMLEEGVAERIEALLRSESPPVQFKLLGTLRTLADGQADAAELLGQDPLLLDRLVQWCSGSDHSGICGEANRLLASILHHNRSQEVVKAIQAAQGVKHLVSMTTSEHAAMQNEALNALAIASAIDLGIFLLKLVQSLHKLLRDDNTSPEVKYNSMGLLCRLLNSGNLILKFQNLIFFSPVSQFSEAK</sequence>
<dbReference type="PROSITE" id="PS50176">
    <property type="entry name" value="ARM_REPEAT"/>
    <property type="match status" value="1"/>
</dbReference>
<evidence type="ECO:0000256" key="5">
    <source>
        <dbReference type="ARBA" id="ARBA00022824"/>
    </source>
</evidence>
<accession>A0A8U8AMK7</accession>
<keyword evidence="5" id="KW-0256">Endoplasmic reticulum</keyword>
<keyword evidence="4" id="KW-0963">Cytoplasm</keyword>
<dbReference type="Ensembl" id="ENSCPVT00000002007.2">
    <property type="protein sequence ID" value="ENSCPVP00000001933.2"/>
    <property type="gene ID" value="ENSCPVG00000001412.2"/>
</dbReference>
<name>A0A8C3M715_GEOPR</name>
<keyword evidence="6" id="KW-0496">Mitochondrion</keyword>
<dbReference type="AlphaFoldDB" id="A0A8C3M715"/>
<evidence type="ECO:0000313" key="8">
    <source>
        <dbReference type="Proteomes" id="UP000694382"/>
    </source>
</evidence>
<reference evidence="7" key="2">
    <citation type="submission" date="2025-08" db="UniProtKB">
        <authorList>
            <consortium name="Ensembl"/>
        </authorList>
    </citation>
    <scope>IDENTIFICATION</scope>
</reference>
<evidence type="ECO:0000256" key="1">
    <source>
        <dbReference type="ARBA" id="ARBA00004173"/>
    </source>
</evidence>
<evidence type="ECO:0000256" key="3">
    <source>
        <dbReference type="ARBA" id="ARBA00004514"/>
    </source>
</evidence>
<organism evidence="7 8">
    <name type="scientific">Geospiza parvula</name>
    <name type="common">Small tree-finch</name>
    <name type="synonym">Camarhynchus parvulus</name>
    <dbReference type="NCBI Taxonomy" id="87175"/>
    <lineage>
        <taxon>Eukaryota</taxon>
        <taxon>Metazoa</taxon>
        <taxon>Chordata</taxon>
        <taxon>Craniata</taxon>
        <taxon>Vertebrata</taxon>
        <taxon>Euteleostomi</taxon>
        <taxon>Archelosauria</taxon>
        <taxon>Archosauria</taxon>
        <taxon>Dinosauria</taxon>
        <taxon>Saurischia</taxon>
        <taxon>Theropoda</taxon>
        <taxon>Coelurosauria</taxon>
        <taxon>Aves</taxon>
        <taxon>Neognathae</taxon>
        <taxon>Neoaves</taxon>
        <taxon>Telluraves</taxon>
        <taxon>Australaves</taxon>
        <taxon>Passeriformes</taxon>
        <taxon>Thraupidae</taxon>
        <taxon>Camarhynchus</taxon>
    </lineage>
</organism>